<dbReference type="Proteomes" id="UP001152797">
    <property type="component" value="Unassembled WGS sequence"/>
</dbReference>
<name>A0A9P1D6N7_9DINO</name>
<evidence type="ECO:0000313" key="3">
    <source>
        <dbReference type="EMBL" id="CAL4790268.1"/>
    </source>
</evidence>
<dbReference type="EMBL" id="CAMXCT020003190">
    <property type="protein sequence ID" value="CAL1156331.1"/>
    <property type="molecule type" value="Genomic_DNA"/>
</dbReference>
<evidence type="ECO:0000313" key="2">
    <source>
        <dbReference type="EMBL" id="CAL1156331.1"/>
    </source>
</evidence>
<organism evidence="1">
    <name type="scientific">Cladocopium goreaui</name>
    <dbReference type="NCBI Taxonomy" id="2562237"/>
    <lineage>
        <taxon>Eukaryota</taxon>
        <taxon>Sar</taxon>
        <taxon>Alveolata</taxon>
        <taxon>Dinophyceae</taxon>
        <taxon>Suessiales</taxon>
        <taxon>Symbiodiniaceae</taxon>
        <taxon>Cladocopium</taxon>
    </lineage>
</organism>
<evidence type="ECO:0000313" key="1">
    <source>
        <dbReference type="EMBL" id="CAI4002956.1"/>
    </source>
</evidence>
<gene>
    <name evidence="1" type="ORF">C1SCF055_LOCUS28866</name>
</gene>
<dbReference type="EMBL" id="CAMXCT010003190">
    <property type="protein sequence ID" value="CAI4002956.1"/>
    <property type="molecule type" value="Genomic_DNA"/>
</dbReference>
<dbReference type="EMBL" id="CAMXCT030003190">
    <property type="protein sequence ID" value="CAL4790268.1"/>
    <property type="molecule type" value="Genomic_DNA"/>
</dbReference>
<reference evidence="1" key="1">
    <citation type="submission" date="2022-10" db="EMBL/GenBank/DDBJ databases">
        <authorList>
            <person name="Chen Y."/>
            <person name="Dougan E. K."/>
            <person name="Chan C."/>
            <person name="Rhodes N."/>
            <person name="Thang M."/>
        </authorList>
    </citation>
    <scope>NUCLEOTIDE SEQUENCE</scope>
</reference>
<comment type="caution">
    <text evidence="1">The sequence shown here is derived from an EMBL/GenBank/DDBJ whole genome shotgun (WGS) entry which is preliminary data.</text>
</comment>
<protein>
    <submittedName>
        <fullName evidence="3">Potassium voltage-gated channel subfamily H member 7</fullName>
    </submittedName>
</protein>
<keyword evidence="4" id="KW-1185">Reference proteome</keyword>
<sequence length="443" mass="49453">MSPLAEPARFRQVIGPKNSHWIAQVGSSRGRSLEVSVPSDDQMSILTKLWICEMIFRSRGAQLRLICAGRCQGAHVRAAEAVDCFVDDAEEAVAIDFFADDFQDEDVLQVEVLPSRDEVSTMPAQREQNMLQYLCRLLDGALSGEARVFEKPPAADALLLAGKRFARSRVATEVCPRNEVEKQVLLPLDCLPLSPPVALRGPSVAMLLGGPKAFTPYVFSVPRPPSMPRVKQPRRNVRPFITSKAPLTLTNEEAESFPRFSKASAMALDLGPLGLGLDEGLQMDLAQKEKLEIETKVLKVLKVSPEEVRQNLVKAKKSDIEVHRQALEQTQDEVEDHLVFITSLQLLNKAMRNRDLKKMRAQESVMQMFATKCLSTIYAWMVSSFFYEMIRRFLGAVDAAFDEEDAAKDRAFAGYGIYGLLAWSIVPILQYKIRPSLVGTGWP</sequence>
<evidence type="ECO:0000313" key="4">
    <source>
        <dbReference type="Proteomes" id="UP001152797"/>
    </source>
</evidence>
<reference evidence="2" key="2">
    <citation type="submission" date="2024-04" db="EMBL/GenBank/DDBJ databases">
        <authorList>
            <person name="Chen Y."/>
            <person name="Shah S."/>
            <person name="Dougan E. K."/>
            <person name="Thang M."/>
            <person name="Chan C."/>
        </authorList>
    </citation>
    <scope>NUCLEOTIDE SEQUENCE [LARGE SCALE GENOMIC DNA]</scope>
</reference>
<dbReference type="AlphaFoldDB" id="A0A9P1D6N7"/>
<proteinExistence type="predicted"/>
<accession>A0A9P1D6N7</accession>